<name>A0A167KHR1_CALVF</name>
<reference evidence="1 2" key="1">
    <citation type="journal article" date="2016" name="Mol. Biol. Evol.">
        <title>Comparative Genomics of Early-Diverging Mushroom-Forming Fungi Provides Insights into the Origins of Lignocellulose Decay Capabilities.</title>
        <authorList>
            <person name="Nagy L.G."/>
            <person name="Riley R."/>
            <person name="Tritt A."/>
            <person name="Adam C."/>
            <person name="Daum C."/>
            <person name="Floudas D."/>
            <person name="Sun H."/>
            <person name="Yadav J.S."/>
            <person name="Pangilinan J."/>
            <person name="Larsson K.H."/>
            <person name="Matsuura K."/>
            <person name="Barry K."/>
            <person name="Labutti K."/>
            <person name="Kuo R."/>
            <person name="Ohm R.A."/>
            <person name="Bhattacharya S.S."/>
            <person name="Shirouzu T."/>
            <person name="Yoshinaga Y."/>
            <person name="Martin F.M."/>
            <person name="Grigoriev I.V."/>
            <person name="Hibbett D.S."/>
        </authorList>
    </citation>
    <scope>NUCLEOTIDE SEQUENCE [LARGE SCALE GENOMIC DNA]</scope>
    <source>
        <strain evidence="1 2">TUFC12733</strain>
    </source>
</reference>
<sequence>MVERALSLYVVQPFGRGPCQDGSLSYILCGVISDPLKRNCGLMSSVRFIVSANRTYMCQSPRDTATCGTVRMVMSTVWPASCSYRVISLSLIRLLACICEFLTVEFRDGCLERIGARRRASRASISVPGMDPRARLTCENPGHGKRTREAQYSMRMQPILISRESRSIRVTCNQTGMIGGR</sequence>
<protein>
    <submittedName>
        <fullName evidence="1">Uncharacterized protein</fullName>
    </submittedName>
</protein>
<organism evidence="1 2">
    <name type="scientific">Calocera viscosa (strain TUFC12733)</name>
    <dbReference type="NCBI Taxonomy" id="1330018"/>
    <lineage>
        <taxon>Eukaryota</taxon>
        <taxon>Fungi</taxon>
        <taxon>Dikarya</taxon>
        <taxon>Basidiomycota</taxon>
        <taxon>Agaricomycotina</taxon>
        <taxon>Dacrymycetes</taxon>
        <taxon>Dacrymycetales</taxon>
        <taxon>Dacrymycetaceae</taxon>
        <taxon>Calocera</taxon>
    </lineage>
</organism>
<proteinExistence type="predicted"/>
<gene>
    <name evidence="1" type="ORF">CALVIDRAFT_196402</name>
</gene>
<dbReference type="Proteomes" id="UP000076738">
    <property type="component" value="Unassembled WGS sequence"/>
</dbReference>
<accession>A0A167KHR1</accession>
<evidence type="ECO:0000313" key="2">
    <source>
        <dbReference type="Proteomes" id="UP000076738"/>
    </source>
</evidence>
<dbReference type="AlphaFoldDB" id="A0A167KHR1"/>
<evidence type="ECO:0000313" key="1">
    <source>
        <dbReference type="EMBL" id="KZO94661.1"/>
    </source>
</evidence>
<dbReference type="EMBL" id="KV417293">
    <property type="protein sequence ID" value="KZO94661.1"/>
    <property type="molecule type" value="Genomic_DNA"/>
</dbReference>
<keyword evidence="2" id="KW-1185">Reference proteome</keyword>